<proteinExistence type="predicted"/>
<keyword evidence="3" id="KW-1185">Reference proteome</keyword>
<dbReference type="AlphaFoldDB" id="A0A0S4KS07"/>
<reference evidence="3" key="1">
    <citation type="submission" date="2015-09" db="EMBL/GenBank/DDBJ databases">
        <authorList>
            <person name="Daims H."/>
        </authorList>
    </citation>
    <scope>NUCLEOTIDE SEQUENCE [LARGE SCALE GENOMIC DNA]</scope>
</reference>
<evidence type="ECO:0000313" key="2">
    <source>
        <dbReference type="EMBL" id="CUQ66105.1"/>
    </source>
</evidence>
<dbReference type="EMBL" id="LN885086">
    <property type="protein sequence ID" value="CUQ66105.1"/>
    <property type="molecule type" value="Genomic_DNA"/>
</dbReference>
<protein>
    <submittedName>
        <fullName evidence="2">Uncharacterized protein</fullName>
    </submittedName>
</protein>
<name>A0A0S4KS07_9BACT</name>
<organism evidence="2 3">
    <name type="scientific">Candidatus Nitrospira inopinata</name>
    <dbReference type="NCBI Taxonomy" id="1715989"/>
    <lineage>
        <taxon>Bacteria</taxon>
        <taxon>Pseudomonadati</taxon>
        <taxon>Nitrospirota</taxon>
        <taxon>Nitrospiria</taxon>
        <taxon>Nitrospirales</taxon>
        <taxon>Nitrospiraceae</taxon>
        <taxon>Nitrospira</taxon>
    </lineage>
</organism>
<dbReference type="Proteomes" id="UP000066284">
    <property type="component" value="Chromosome 1"/>
</dbReference>
<gene>
    <name evidence="2" type="ORF">NITINOP_1130</name>
</gene>
<dbReference type="KEGG" id="nio:NITINOP_1130"/>
<evidence type="ECO:0000313" key="3">
    <source>
        <dbReference type="Proteomes" id="UP000066284"/>
    </source>
</evidence>
<feature type="region of interest" description="Disordered" evidence="1">
    <location>
        <begin position="32"/>
        <end position="54"/>
    </location>
</feature>
<sequence>MVTITILALAVVVEAAIRRLVIEHSTRLIPVRQRAGRQKSRKDSLRALGGDSGV</sequence>
<accession>A0A0S4KS07</accession>
<evidence type="ECO:0000256" key="1">
    <source>
        <dbReference type="SAM" id="MobiDB-lite"/>
    </source>
</evidence>
<dbReference type="STRING" id="1715989.NITINOP_1130"/>